<keyword evidence="3" id="KW-1185">Reference proteome</keyword>
<proteinExistence type="predicted"/>
<feature type="region of interest" description="Disordered" evidence="1">
    <location>
        <begin position="227"/>
        <end position="294"/>
    </location>
</feature>
<reference evidence="2 3" key="1">
    <citation type="journal article" date="2018" name="Biotechnol. Adv.">
        <title>Improved genomic resources and new bioinformatic workflow for the carcinogenic parasite Clonorchis sinensis: Biotechnological implications.</title>
        <authorList>
            <person name="Wang D."/>
            <person name="Korhonen P.K."/>
            <person name="Gasser R.B."/>
            <person name="Young N.D."/>
        </authorList>
    </citation>
    <scope>NUCLEOTIDE SEQUENCE [LARGE SCALE GENOMIC DNA]</scope>
    <source>
        <strain evidence="2">Cs-k2</strain>
    </source>
</reference>
<gene>
    <name evidence="2" type="ORF">CSKR_111117</name>
</gene>
<dbReference type="AlphaFoldDB" id="A0A419Q384"/>
<dbReference type="Proteomes" id="UP000286415">
    <property type="component" value="Unassembled WGS sequence"/>
</dbReference>
<dbReference type="InParanoid" id="A0A419Q384"/>
<sequence>MGQLYGYLSIRPSGELRAWASDCCTQRYRFRTRQHSGVPSLNKASSIGMWMVLQTNQTASVESSALMNSCQYPSRKSNTAKYRENMPNRRNSYNPIYGQFIQTPEVHAKPAVSVHLPYKHNPRFRISITACVVACVTTLILTHPGMGGGIQSFIMYKWPGTRALLIPIVRHATLVASARSSVPPRFHLDGCKLFRRLCPFCSSGHSPLNLICSPATETWPVAPRSIPVPDEPGASHSTGQFISPTETRNEAPTAYLRRTGQTETGGATLRQVPERPDPATAAGRPPGGRPVCRTPLQELSPRRVVHLPRAFSIRIQGRLRPTSEASLQRPELTPADLQTNSLRNLLEVLQEGPNVPIFKELWPWDLYRYPGYGTQLNEDGLRRGAIY</sequence>
<comment type="caution">
    <text evidence="2">The sequence shown here is derived from an EMBL/GenBank/DDBJ whole genome shotgun (WGS) entry which is preliminary data.</text>
</comment>
<accession>A0A419Q384</accession>
<protein>
    <submittedName>
        <fullName evidence="2">Uncharacterized protein</fullName>
    </submittedName>
</protein>
<dbReference type="EMBL" id="NIRI02000042">
    <property type="protein sequence ID" value="KAG5452077.1"/>
    <property type="molecule type" value="Genomic_DNA"/>
</dbReference>
<evidence type="ECO:0000313" key="2">
    <source>
        <dbReference type="EMBL" id="KAG5452077.1"/>
    </source>
</evidence>
<evidence type="ECO:0000256" key="1">
    <source>
        <dbReference type="SAM" id="MobiDB-lite"/>
    </source>
</evidence>
<feature type="compositionally biased region" description="Polar residues" evidence="1">
    <location>
        <begin position="235"/>
        <end position="246"/>
    </location>
</feature>
<evidence type="ECO:0000313" key="3">
    <source>
        <dbReference type="Proteomes" id="UP000286415"/>
    </source>
</evidence>
<organism evidence="2 3">
    <name type="scientific">Clonorchis sinensis</name>
    <name type="common">Chinese liver fluke</name>
    <dbReference type="NCBI Taxonomy" id="79923"/>
    <lineage>
        <taxon>Eukaryota</taxon>
        <taxon>Metazoa</taxon>
        <taxon>Spiralia</taxon>
        <taxon>Lophotrochozoa</taxon>
        <taxon>Platyhelminthes</taxon>
        <taxon>Trematoda</taxon>
        <taxon>Digenea</taxon>
        <taxon>Opisthorchiida</taxon>
        <taxon>Opisthorchiata</taxon>
        <taxon>Opisthorchiidae</taxon>
        <taxon>Clonorchis</taxon>
    </lineage>
</organism>
<name>A0A419Q384_CLOSI</name>
<reference evidence="2 3" key="2">
    <citation type="journal article" date="2021" name="Genomics">
        <title>High-quality reference genome for Clonorchis sinensis.</title>
        <authorList>
            <person name="Young N.D."/>
            <person name="Stroehlein A.J."/>
            <person name="Kinkar L."/>
            <person name="Wang T."/>
            <person name="Sohn W.M."/>
            <person name="Chang B.C.H."/>
            <person name="Kaur P."/>
            <person name="Weisz D."/>
            <person name="Dudchenko O."/>
            <person name="Aiden E.L."/>
            <person name="Korhonen P.K."/>
            <person name="Gasser R.B."/>
        </authorList>
    </citation>
    <scope>NUCLEOTIDE SEQUENCE [LARGE SCALE GENOMIC DNA]</scope>
    <source>
        <strain evidence="2">Cs-k2</strain>
    </source>
</reference>